<evidence type="ECO:0000313" key="2">
    <source>
        <dbReference type="EMBL" id="NNH70971.1"/>
    </source>
</evidence>
<sequence length="317" mass="33852">MIRKVMISGMAMVLMAVGASLYLTYSVFDYKPGTKTIEMSVLLPHSGGLMDTSPVTLNGLQIGTVSWLRKSEHGVTAKLAVQASYRIPVDSTVSVANLSAVGEQYINFAPRTTAGPYFSDGSMIPSDQVLPPLTITRALGGVQGVLAQINPDKINMILQGADVAIEGVGPSIEKLVRSGAMFSTTLRQNRELIQRMVSFLASAASESSGEQLELLRASGERLARTMAPELPALLDQLISITETSGGREIIPFIPLAQRLMKYLTVLVGKGGPALEILRPYLLDPLDALDVDPGRGMDALLAAFPDGGGFRLLVDLPR</sequence>
<evidence type="ECO:0000259" key="1">
    <source>
        <dbReference type="Pfam" id="PF02470"/>
    </source>
</evidence>
<name>A0A849CD39_9NOCA</name>
<dbReference type="InterPro" id="IPR003399">
    <property type="entry name" value="Mce/MlaD"/>
</dbReference>
<dbReference type="RefSeq" id="WP_067523184.1">
    <property type="nucleotide sequence ID" value="NZ_JABELX010000004.1"/>
</dbReference>
<dbReference type="AlphaFoldDB" id="A0A849CD39"/>
<dbReference type="InterPro" id="IPR052336">
    <property type="entry name" value="MlaD_Phospholipid_Transporter"/>
</dbReference>
<dbReference type="EMBL" id="JABELX010000004">
    <property type="protein sequence ID" value="NNH70971.1"/>
    <property type="molecule type" value="Genomic_DNA"/>
</dbReference>
<proteinExistence type="predicted"/>
<comment type="caution">
    <text evidence="2">The sequence shown here is derived from an EMBL/GenBank/DDBJ whole genome shotgun (WGS) entry which is preliminary data.</text>
</comment>
<dbReference type="GO" id="GO:0005576">
    <property type="term" value="C:extracellular region"/>
    <property type="evidence" value="ECO:0007669"/>
    <property type="project" value="TreeGrafter"/>
</dbReference>
<accession>A0A849CD39</accession>
<protein>
    <submittedName>
        <fullName evidence="2">MCE family protein</fullName>
    </submittedName>
</protein>
<feature type="domain" description="Mce/MlaD" evidence="1">
    <location>
        <begin position="36"/>
        <end position="110"/>
    </location>
</feature>
<dbReference type="Proteomes" id="UP000586827">
    <property type="component" value="Unassembled WGS sequence"/>
</dbReference>
<dbReference type="Pfam" id="PF02470">
    <property type="entry name" value="MlaD"/>
    <property type="match status" value="1"/>
</dbReference>
<dbReference type="PANTHER" id="PTHR33371">
    <property type="entry name" value="INTERMEMBRANE PHOSPHOLIPID TRANSPORT SYSTEM BINDING PROTEIN MLAD-RELATED"/>
    <property type="match status" value="1"/>
</dbReference>
<gene>
    <name evidence="2" type="ORF">HLB23_14050</name>
</gene>
<reference evidence="2 3" key="1">
    <citation type="submission" date="2020-05" db="EMBL/GenBank/DDBJ databases">
        <title>MicrobeNet Type strains.</title>
        <authorList>
            <person name="Nicholson A.C."/>
        </authorList>
    </citation>
    <scope>NUCLEOTIDE SEQUENCE [LARGE SCALE GENOMIC DNA]</scope>
    <source>
        <strain evidence="2 3">JCM 3224</strain>
    </source>
</reference>
<dbReference type="PANTHER" id="PTHR33371:SF16">
    <property type="entry name" value="MCE-FAMILY PROTEIN MCE3F"/>
    <property type="match status" value="1"/>
</dbReference>
<organism evidence="2 3">
    <name type="scientific">Nocardia uniformis</name>
    <dbReference type="NCBI Taxonomy" id="53432"/>
    <lineage>
        <taxon>Bacteria</taxon>
        <taxon>Bacillati</taxon>
        <taxon>Actinomycetota</taxon>
        <taxon>Actinomycetes</taxon>
        <taxon>Mycobacteriales</taxon>
        <taxon>Nocardiaceae</taxon>
        <taxon>Nocardia</taxon>
    </lineage>
</organism>
<evidence type="ECO:0000313" key="3">
    <source>
        <dbReference type="Proteomes" id="UP000586827"/>
    </source>
</evidence>
<keyword evidence="3" id="KW-1185">Reference proteome</keyword>